<dbReference type="EMBL" id="FNVT01000041">
    <property type="protein sequence ID" value="SEH03651.1"/>
    <property type="molecule type" value="Genomic_DNA"/>
</dbReference>
<dbReference type="AlphaFoldDB" id="A0A1H6F2P1"/>
<evidence type="ECO:0000256" key="1">
    <source>
        <dbReference type="ARBA" id="ARBA00022737"/>
    </source>
</evidence>
<dbReference type="RefSeq" id="WP_103964608.1">
    <property type="nucleotide sequence ID" value="NZ_FNVT01000041.1"/>
</dbReference>
<evidence type="ECO:0000256" key="2">
    <source>
        <dbReference type="ARBA" id="ARBA00023043"/>
    </source>
</evidence>
<feature type="repeat" description="ANK" evidence="3">
    <location>
        <begin position="235"/>
        <end position="267"/>
    </location>
</feature>
<keyword evidence="2 3" id="KW-0040">ANK repeat</keyword>
<accession>A0A1H6F2P1</accession>
<dbReference type="OrthoDB" id="9812708at2"/>
<sequence>MSDRHFELPAHPNLDYYRKRAKHLRHAYAAGDTAAEARVADVLGARERFLLSDAQFVLAQEHGFRSWAEFRAHVESRAEDRPVSRLTGVRPGIYASMAGTLLAELRRGDPGALRRLRAYVPRHATATSAATAELRDARLIIARELGFPTWRELVSFTEKSRLDLGERREERRRLHREAEALLAGDADRLAALTAGQAGTLLHMLACPETIPGVRLGKALGVPRAAVEVLLGKATDLTLPLTWAARSGRVEFVRLLLDAGADPGVRTWGGTPLENAVHHGNTEVVDLLAARGIVPGALWTYAACGRLDLVRACFDADGGLRPDAARARPDLADTGAGFPSRLPPTDDPAEIVGEAFVHACQHGRIEVVRWFLDHGVHPDVAPYLGRTGLHWAIPGGHPHVVRLLLERGADPSIRDDLLRTDAGGWLNMIFTARPHDPVARRLHELIGSG</sequence>
<keyword evidence="5" id="KW-1185">Reference proteome</keyword>
<dbReference type="InterPro" id="IPR036770">
    <property type="entry name" value="Ankyrin_rpt-contain_sf"/>
</dbReference>
<dbReference type="PROSITE" id="PS50297">
    <property type="entry name" value="ANK_REP_REGION"/>
    <property type="match status" value="2"/>
</dbReference>
<dbReference type="Pfam" id="PF12796">
    <property type="entry name" value="Ank_2"/>
    <property type="match status" value="2"/>
</dbReference>
<name>A0A1H6F2P1_9ACTN</name>
<reference evidence="4 5" key="1">
    <citation type="submission" date="2016-10" db="EMBL/GenBank/DDBJ databases">
        <authorList>
            <person name="de Groot N.N."/>
        </authorList>
    </citation>
    <scope>NUCLEOTIDE SEQUENCE [LARGE SCALE GENOMIC DNA]</scope>
    <source>
        <strain evidence="4 5">CGMCC 4.7037</strain>
    </source>
</reference>
<dbReference type="PRINTS" id="PR01415">
    <property type="entry name" value="ANKYRIN"/>
</dbReference>
<evidence type="ECO:0000313" key="4">
    <source>
        <dbReference type="EMBL" id="SEH03651.1"/>
    </source>
</evidence>
<organism evidence="4 5">
    <name type="scientific">Nonomuraea solani</name>
    <dbReference type="NCBI Taxonomy" id="1144553"/>
    <lineage>
        <taxon>Bacteria</taxon>
        <taxon>Bacillati</taxon>
        <taxon>Actinomycetota</taxon>
        <taxon>Actinomycetes</taxon>
        <taxon>Streptosporangiales</taxon>
        <taxon>Streptosporangiaceae</taxon>
        <taxon>Nonomuraea</taxon>
    </lineage>
</organism>
<dbReference type="InterPro" id="IPR050889">
    <property type="entry name" value="Dendritic_Spine_Reg/Scaffold"/>
</dbReference>
<dbReference type="Gene3D" id="1.25.40.20">
    <property type="entry name" value="Ankyrin repeat-containing domain"/>
    <property type="match status" value="2"/>
</dbReference>
<evidence type="ECO:0000313" key="5">
    <source>
        <dbReference type="Proteomes" id="UP000236732"/>
    </source>
</evidence>
<dbReference type="SMART" id="SM00248">
    <property type="entry name" value="ANK"/>
    <property type="match status" value="4"/>
</dbReference>
<protein>
    <submittedName>
        <fullName evidence="4">Ankyrin repeat-containing protein</fullName>
    </submittedName>
</protein>
<dbReference type="Proteomes" id="UP000236732">
    <property type="component" value="Unassembled WGS sequence"/>
</dbReference>
<dbReference type="PANTHER" id="PTHR24166:SF48">
    <property type="entry name" value="PROTEIN VAPYRIN"/>
    <property type="match status" value="1"/>
</dbReference>
<feature type="repeat" description="ANK" evidence="3">
    <location>
        <begin position="383"/>
        <end position="415"/>
    </location>
</feature>
<gene>
    <name evidence="4" type="ORF">SAMN05444920_14117</name>
</gene>
<dbReference type="PANTHER" id="PTHR24166">
    <property type="entry name" value="ROLLING PEBBLES, ISOFORM B"/>
    <property type="match status" value="1"/>
</dbReference>
<dbReference type="InterPro" id="IPR002110">
    <property type="entry name" value="Ankyrin_rpt"/>
</dbReference>
<dbReference type="PROSITE" id="PS50088">
    <property type="entry name" value="ANK_REPEAT"/>
    <property type="match status" value="2"/>
</dbReference>
<evidence type="ECO:0000256" key="3">
    <source>
        <dbReference type="PROSITE-ProRule" id="PRU00023"/>
    </source>
</evidence>
<dbReference type="SUPFAM" id="SSF48403">
    <property type="entry name" value="Ankyrin repeat"/>
    <property type="match status" value="1"/>
</dbReference>
<proteinExistence type="predicted"/>
<keyword evidence="1" id="KW-0677">Repeat</keyword>